<dbReference type="InterPro" id="IPR036961">
    <property type="entry name" value="Kinesin_motor_dom_sf"/>
</dbReference>
<dbReference type="SUPFAM" id="SSF52540">
    <property type="entry name" value="P-loop containing nucleoside triphosphate hydrolases"/>
    <property type="match status" value="1"/>
</dbReference>
<dbReference type="GO" id="GO:0003777">
    <property type="term" value="F:microtubule motor activity"/>
    <property type="evidence" value="ECO:0007669"/>
    <property type="project" value="InterPro"/>
</dbReference>
<dbReference type="PROSITE" id="PS00411">
    <property type="entry name" value="KINESIN_MOTOR_1"/>
    <property type="match status" value="1"/>
</dbReference>
<accession>V6M085</accession>
<dbReference type="PANTHER" id="PTHR47968">
    <property type="entry name" value="CENTROMERE PROTEIN E"/>
    <property type="match status" value="1"/>
</dbReference>
<dbReference type="SMART" id="SM00129">
    <property type="entry name" value="KISc"/>
    <property type="match status" value="1"/>
</dbReference>
<feature type="coiled-coil region" evidence="7">
    <location>
        <begin position="698"/>
        <end position="750"/>
    </location>
</feature>
<gene>
    <name evidence="9" type="ORF">SS50377_10194</name>
    <name evidence="10" type="ORF">SS50377_25654</name>
</gene>
<evidence type="ECO:0000256" key="1">
    <source>
        <dbReference type="ARBA" id="ARBA00022741"/>
    </source>
</evidence>
<dbReference type="VEuPathDB" id="GiardiaDB:SS50377_25654"/>
<dbReference type="Gene3D" id="3.40.850.10">
    <property type="entry name" value="Kinesin motor domain"/>
    <property type="match status" value="1"/>
</dbReference>
<proteinExistence type="inferred from homology"/>
<dbReference type="InterPro" id="IPR019821">
    <property type="entry name" value="Kinesin_motor_CS"/>
</dbReference>
<dbReference type="GO" id="GO:0005874">
    <property type="term" value="C:microtubule"/>
    <property type="evidence" value="ECO:0007669"/>
    <property type="project" value="UniProtKB-KW"/>
</dbReference>
<keyword evidence="2 5" id="KW-0067">ATP-binding</keyword>
<dbReference type="OrthoDB" id="3176171at2759"/>
<dbReference type="InterPro" id="IPR027640">
    <property type="entry name" value="Kinesin-like_fam"/>
</dbReference>
<keyword evidence="3 7" id="KW-0175">Coiled coil</keyword>
<dbReference type="InterPro" id="IPR027417">
    <property type="entry name" value="P-loop_NTPase"/>
</dbReference>
<evidence type="ECO:0000313" key="10">
    <source>
        <dbReference type="EMBL" id="KAH0571469.1"/>
    </source>
</evidence>
<evidence type="ECO:0000256" key="5">
    <source>
        <dbReference type="PROSITE-ProRule" id="PRU00283"/>
    </source>
</evidence>
<name>V6M085_9EUKA</name>
<evidence type="ECO:0000256" key="2">
    <source>
        <dbReference type="ARBA" id="ARBA00022840"/>
    </source>
</evidence>
<comment type="similarity">
    <text evidence="5 6">Belongs to the TRAFAC class myosin-kinesin ATPase superfamily. Kinesin family.</text>
</comment>
<dbReference type="AlphaFoldDB" id="V6M085"/>
<dbReference type="GO" id="GO:0008017">
    <property type="term" value="F:microtubule binding"/>
    <property type="evidence" value="ECO:0007669"/>
    <property type="project" value="InterPro"/>
</dbReference>
<dbReference type="Proteomes" id="UP000018208">
    <property type="component" value="Unassembled WGS sequence"/>
</dbReference>
<reference evidence="10" key="2">
    <citation type="submission" date="2020-12" db="EMBL/GenBank/DDBJ databases">
        <title>New Spironucleus salmonicida genome in near-complete chromosomes.</title>
        <authorList>
            <person name="Xu F."/>
            <person name="Kurt Z."/>
            <person name="Jimenez-Gonzalez A."/>
            <person name="Astvaldsson A."/>
            <person name="Andersson J.O."/>
            <person name="Svard S.G."/>
        </authorList>
    </citation>
    <scope>NUCLEOTIDE SEQUENCE</scope>
    <source>
        <strain evidence="10">ATCC 50377</strain>
    </source>
</reference>
<evidence type="ECO:0000259" key="8">
    <source>
        <dbReference type="PROSITE" id="PS50067"/>
    </source>
</evidence>
<keyword evidence="6" id="KW-0493">Microtubule</keyword>
<keyword evidence="1 5" id="KW-0547">Nucleotide-binding</keyword>
<dbReference type="PROSITE" id="PS50067">
    <property type="entry name" value="KINESIN_MOTOR_2"/>
    <property type="match status" value="1"/>
</dbReference>
<evidence type="ECO:0000256" key="3">
    <source>
        <dbReference type="ARBA" id="ARBA00023054"/>
    </source>
</evidence>
<keyword evidence="11" id="KW-1185">Reference proteome</keyword>
<sequence length="790" mass="89877">MAEAASVRVLCRFRPINSRERKEFIEAGKDPEQMVCNFIDEQNLEIELEGGLGTKKYCLDRVYPPGVSQRDVYNMAANDTVKQILQGYNGTILSYGQTGAGKSFSMFGSDVNDDEGKGIIPRSAEDIFNHILHSDNNDIEYSIRCSFLEIYNEQVNDLLARGPDHENLKIRESPDRGIYVENAVETQVCCPEDIITVINIGDSNRAVSATSMNAVSSRSHTVIIINVSQHNKTDNSKQEGKMCLVDLAGSEKIGKTGVVGQRLEEAKNINGSLTALGLCIKALAEASEGKLKGHIPFRDSKLTRLLQESLGGNSKTTLLIAVSPHPFNRDETISTLDFGKRAKCIKNKVKVNATKSVKELMAIIEKLQQQVLGQKQFIDMQSKTIDWYKEKFGESEVKIPTQDDLLLCMSGQQNPISDENGELQTEMIQHEIGSDANIRIASLIAQLEKANEAKYLMKQNYEADIKDLETKLAALPAQQNESAETSQMKQNDAEIELLLQENLEMKEEILNYKQMQTQMEQIQQKIILKDEKCVEFQNLLSEEKSKKILMEQQIQQLTFQNEQEVEEYDQKILTLTADNNRLRGFSDGNDGEKDLTGNENLSLTQKQDIEITKLKQMVISLRNEQSQCQLFKQRLELSNDRFVDSQQQLEQIKYTIMTLEKQNLEYVFLHEQSGSQIQQKEQEIQLLIQRITISDQTNERMLLQIKDLSTLIQKLKQDKHTLSRDKDDQIRKLQLEYDAYKTKIQDSSIQKNFIYKPIQGQNVAQQLASQNPDIVEKLKNLKQGWLTNVD</sequence>
<feature type="coiled-coil region" evidence="7">
    <location>
        <begin position="444"/>
        <end position="532"/>
    </location>
</feature>
<evidence type="ECO:0000313" key="11">
    <source>
        <dbReference type="Proteomes" id="UP000018208"/>
    </source>
</evidence>
<dbReference type="EMBL" id="KI545950">
    <property type="protein sequence ID" value="EST49446.1"/>
    <property type="molecule type" value="Genomic_DNA"/>
</dbReference>
<dbReference type="InterPro" id="IPR001752">
    <property type="entry name" value="Kinesin_motor_dom"/>
</dbReference>
<organism evidence="9">
    <name type="scientific">Spironucleus salmonicida</name>
    <dbReference type="NCBI Taxonomy" id="348837"/>
    <lineage>
        <taxon>Eukaryota</taxon>
        <taxon>Metamonada</taxon>
        <taxon>Diplomonadida</taxon>
        <taxon>Hexamitidae</taxon>
        <taxon>Hexamitinae</taxon>
        <taxon>Spironucleus</taxon>
    </lineage>
</organism>
<feature type="domain" description="Kinesin motor" evidence="8">
    <location>
        <begin position="6"/>
        <end position="345"/>
    </location>
</feature>
<keyword evidence="4 5" id="KW-0505">Motor protein</keyword>
<dbReference type="PRINTS" id="PR00380">
    <property type="entry name" value="KINESINHEAVY"/>
</dbReference>
<dbReference type="PANTHER" id="PTHR47968:SF75">
    <property type="entry name" value="CENTROMERE-ASSOCIATED PROTEIN E"/>
    <property type="match status" value="1"/>
</dbReference>
<protein>
    <recommendedName>
        <fullName evidence="6">Kinesin-like protein</fullName>
    </recommendedName>
</protein>
<feature type="binding site" evidence="5">
    <location>
        <begin position="96"/>
        <end position="103"/>
    </location>
    <ligand>
        <name>ATP</name>
        <dbReference type="ChEBI" id="CHEBI:30616"/>
    </ligand>
</feature>
<dbReference type="GO" id="GO:0007018">
    <property type="term" value="P:microtubule-based movement"/>
    <property type="evidence" value="ECO:0007669"/>
    <property type="project" value="InterPro"/>
</dbReference>
<evidence type="ECO:0000256" key="4">
    <source>
        <dbReference type="ARBA" id="ARBA00023175"/>
    </source>
</evidence>
<evidence type="ECO:0000313" key="9">
    <source>
        <dbReference type="EMBL" id="EST49446.1"/>
    </source>
</evidence>
<evidence type="ECO:0000256" key="7">
    <source>
        <dbReference type="SAM" id="Coils"/>
    </source>
</evidence>
<dbReference type="GO" id="GO:0005524">
    <property type="term" value="F:ATP binding"/>
    <property type="evidence" value="ECO:0007669"/>
    <property type="project" value="UniProtKB-UniRule"/>
</dbReference>
<evidence type="ECO:0000256" key="6">
    <source>
        <dbReference type="RuleBase" id="RU000394"/>
    </source>
</evidence>
<dbReference type="EMBL" id="AUWU02000006">
    <property type="protein sequence ID" value="KAH0571469.1"/>
    <property type="molecule type" value="Genomic_DNA"/>
</dbReference>
<dbReference type="Pfam" id="PF00225">
    <property type="entry name" value="Kinesin"/>
    <property type="match status" value="1"/>
</dbReference>
<reference evidence="9 10" key="1">
    <citation type="journal article" date="2014" name="PLoS Genet.">
        <title>The Genome of Spironucleus salmonicida Highlights a Fish Pathogen Adapted to Fluctuating Environments.</title>
        <authorList>
            <person name="Xu F."/>
            <person name="Jerlstrom-Hultqvist J."/>
            <person name="Einarsson E."/>
            <person name="Astvaldsson A."/>
            <person name="Svard S.G."/>
            <person name="Andersson J.O."/>
        </authorList>
    </citation>
    <scope>NUCLEOTIDE SEQUENCE</scope>
    <source>
        <strain evidence="10">ATCC 50377</strain>
    </source>
</reference>